<evidence type="ECO:0000313" key="1">
    <source>
        <dbReference type="EMBL" id="KJH53051.1"/>
    </source>
</evidence>
<keyword evidence="2" id="KW-1185">Reference proteome</keyword>
<dbReference type="EMBL" id="KN716156">
    <property type="protein sequence ID" value="KJH53051.1"/>
    <property type="molecule type" value="Genomic_DNA"/>
</dbReference>
<accession>A0A0D8YEI9</accession>
<proteinExistence type="predicted"/>
<gene>
    <name evidence="1" type="ORF">DICVIV_00736</name>
</gene>
<reference evidence="2" key="2">
    <citation type="journal article" date="2016" name="Sci. Rep.">
        <title>Dictyocaulus viviparus genome, variome and transcriptome elucidate lungworm biology and support future intervention.</title>
        <authorList>
            <person name="McNulty S.N."/>
            <person name="Strube C."/>
            <person name="Rosa B.A."/>
            <person name="Martin J.C."/>
            <person name="Tyagi R."/>
            <person name="Choi Y.J."/>
            <person name="Wang Q."/>
            <person name="Hallsworth Pepin K."/>
            <person name="Zhang X."/>
            <person name="Ozersky P."/>
            <person name="Wilson R.K."/>
            <person name="Sternberg P.W."/>
            <person name="Gasser R.B."/>
            <person name="Mitreva M."/>
        </authorList>
    </citation>
    <scope>NUCLEOTIDE SEQUENCE [LARGE SCALE GENOMIC DNA]</scope>
    <source>
        <strain evidence="2">HannoverDv2000</strain>
    </source>
</reference>
<evidence type="ECO:0000313" key="2">
    <source>
        <dbReference type="Proteomes" id="UP000053766"/>
    </source>
</evidence>
<dbReference type="OrthoDB" id="20839at2759"/>
<name>A0A0D8YEI9_DICVI</name>
<reference evidence="1 2" key="1">
    <citation type="submission" date="2013-11" db="EMBL/GenBank/DDBJ databases">
        <title>Draft genome of the bovine lungworm Dictyocaulus viviparus.</title>
        <authorList>
            <person name="Mitreva M."/>
        </authorList>
    </citation>
    <scope>NUCLEOTIDE SEQUENCE [LARGE SCALE GENOMIC DNA]</scope>
    <source>
        <strain evidence="1 2">HannoverDv2000</strain>
    </source>
</reference>
<organism evidence="1 2">
    <name type="scientific">Dictyocaulus viviparus</name>
    <name type="common">Bovine lungworm</name>
    <dbReference type="NCBI Taxonomy" id="29172"/>
    <lineage>
        <taxon>Eukaryota</taxon>
        <taxon>Metazoa</taxon>
        <taxon>Ecdysozoa</taxon>
        <taxon>Nematoda</taxon>
        <taxon>Chromadorea</taxon>
        <taxon>Rhabditida</taxon>
        <taxon>Rhabditina</taxon>
        <taxon>Rhabditomorpha</taxon>
        <taxon>Strongyloidea</taxon>
        <taxon>Metastrongylidae</taxon>
        <taxon>Dictyocaulus</taxon>
    </lineage>
</organism>
<protein>
    <submittedName>
        <fullName evidence="1">Uncharacterized protein</fullName>
    </submittedName>
</protein>
<dbReference type="STRING" id="29172.A0A0D8YEI9"/>
<sequence>MDFLDCKPSTSGKCFGDSHIEISDEDGDTSECVEKTEGDSIGKFDDPCRDESNETVLNDRYLLDGHNPRNFYIVKSDGRPAEMFRTDLFEKVRKGIDADLDSDDDYVPGSGLARITDRWRPEWSSGTQVPMQPNISKCSEVRQATVGQDSPCSTSVQFKRRQLMKKFLIEPFKKPISSPLRLYECTILDVQWLQLLNERLCNSAMSELPMEVFLEIMNDFEIECYKNIHRKLLEPLHSPSYQGVEQDEEAACDICRIVSVLTS</sequence>
<dbReference type="AlphaFoldDB" id="A0A0D8YEI9"/>
<dbReference type="Proteomes" id="UP000053766">
    <property type="component" value="Unassembled WGS sequence"/>
</dbReference>